<dbReference type="EMBL" id="JBHUJB010000073">
    <property type="protein sequence ID" value="MFD2160251.1"/>
    <property type="molecule type" value="Genomic_DNA"/>
</dbReference>
<feature type="signal peptide" evidence="1">
    <location>
        <begin position="1"/>
        <end position="26"/>
    </location>
</feature>
<keyword evidence="1" id="KW-0732">Signal</keyword>
<name>A0ABW4ZEG4_9BACT</name>
<organism evidence="3 4">
    <name type="scientific">Rubritalea tangerina</name>
    <dbReference type="NCBI Taxonomy" id="430798"/>
    <lineage>
        <taxon>Bacteria</taxon>
        <taxon>Pseudomonadati</taxon>
        <taxon>Verrucomicrobiota</taxon>
        <taxon>Verrucomicrobiia</taxon>
        <taxon>Verrucomicrobiales</taxon>
        <taxon>Rubritaleaceae</taxon>
        <taxon>Rubritalea</taxon>
    </lineage>
</organism>
<gene>
    <name evidence="3" type="ORF">ACFSW8_15215</name>
</gene>
<proteinExistence type="predicted"/>
<dbReference type="RefSeq" id="WP_377086843.1">
    <property type="nucleotide sequence ID" value="NZ_JBHSJL010000014.1"/>
</dbReference>
<dbReference type="Proteomes" id="UP001597389">
    <property type="component" value="Unassembled WGS sequence"/>
</dbReference>
<evidence type="ECO:0000313" key="4">
    <source>
        <dbReference type="Proteomes" id="UP001597389"/>
    </source>
</evidence>
<evidence type="ECO:0000259" key="2">
    <source>
        <dbReference type="Pfam" id="PF07589"/>
    </source>
</evidence>
<evidence type="ECO:0000313" key="3">
    <source>
        <dbReference type="EMBL" id="MFD2160251.1"/>
    </source>
</evidence>
<dbReference type="NCBIfam" id="TIGR02595">
    <property type="entry name" value="PEP_CTERM"/>
    <property type="match status" value="1"/>
</dbReference>
<accession>A0ABW4ZEG4</accession>
<evidence type="ECO:0000256" key="1">
    <source>
        <dbReference type="SAM" id="SignalP"/>
    </source>
</evidence>
<reference evidence="4" key="1">
    <citation type="journal article" date="2019" name="Int. J. Syst. Evol. Microbiol.">
        <title>The Global Catalogue of Microorganisms (GCM) 10K type strain sequencing project: providing services to taxonomists for standard genome sequencing and annotation.</title>
        <authorList>
            <consortium name="The Broad Institute Genomics Platform"/>
            <consortium name="The Broad Institute Genome Sequencing Center for Infectious Disease"/>
            <person name="Wu L."/>
            <person name="Ma J."/>
        </authorList>
    </citation>
    <scope>NUCLEOTIDE SEQUENCE [LARGE SCALE GENOMIC DNA]</scope>
    <source>
        <strain evidence="4">CCUG 57942</strain>
    </source>
</reference>
<sequence length="230" mass="23521">MKKSKRPSTAGMILAGGLMFAGAANAATLFTEDFEGDSSKWQSSWGTYNSSDNFSGDAHSSVTDGLTKYGNLIGGAGATTNAAPVVSTTVVLEAGEIAAAALGNANYDFSGWLASYTGNAEVTQISVEFFSDTGATNSLGTVLLADGNVEGTSTTPAGAWNNKNWSNYTASGQLATGTQSFQITYGTSGGNDAYADNLSFSVSTSVAVPEPSSTLLLGLGGVAMILRRRR</sequence>
<keyword evidence="4" id="KW-1185">Reference proteome</keyword>
<dbReference type="Pfam" id="PF07589">
    <property type="entry name" value="PEP-CTERM"/>
    <property type="match status" value="1"/>
</dbReference>
<dbReference type="InterPro" id="IPR013424">
    <property type="entry name" value="Ice-binding_C"/>
</dbReference>
<feature type="chain" id="PRO_5046440632" evidence="1">
    <location>
        <begin position="27"/>
        <end position="230"/>
    </location>
</feature>
<feature type="domain" description="Ice-binding protein C-terminal" evidence="2">
    <location>
        <begin position="207"/>
        <end position="230"/>
    </location>
</feature>
<comment type="caution">
    <text evidence="3">The sequence shown here is derived from an EMBL/GenBank/DDBJ whole genome shotgun (WGS) entry which is preliminary data.</text>
</comment>
<protein>
    <submittedName>
        <fullName evidence="3">PEP-CTERM sorting domain-containing protein</fullName>
    </submittedName>
</protein>